<proteinExistence type="predicted"/>
<evidence type="ECO:0000313" key="1">
    <source>
        <dbReference type="EMBL" id="KAI8576775.1"/>
    </source>
</evidence>
<dbReference type="GeneID" id="75916707"/>
<dbReference type="Gene3D" id="3.90.79.10">
    <property type="entry name" value="Nucleoside Triphosphate Pyrophosphohydrolase"/>
    <property type="match status" value="1"/>
</dbReference>
<dbReference type="GO" id="GO:0035539">
    <property type="term" value="F:8-oxo-7,8-dihydrodeoxyguanosine triphosphate pyrophosphatase activity"/>
    <property type="evidence" value="ECO:0007669"/>
    <property type="project" value="TreeGrafter"/>
</dbReference>
<dbReference type="AlphaFoldDB" id="A0AAD5E6W0"/>
<sequence length="99" mass="10985">MTEKPQEARIGVGCFVILKGTATTPDRLLIGRRKGSHDISSFKESFEECAIREVYVETGLTLSTAEFATATNDAMTGDTINSCVKDFEQLFIRHSSHDR</sequence>
<evidence type="ECO:0000313" key="2">
    <source>
        <dbReference type="Proteomes" id="UP001206595"/>
    </source>
</evidence>
<protein>
    <submittedName>
        <fullName evidence="1">Uncharacterized protein</fullName>
    </submittedName>
</protein>
<dbReference type="RefSeq" id="XP_051441779.1">
    <property type="nucleotide sequence ID" value="XM_051591364.1"/>
</dbReference>
<dbReference type="PANTHER" id="PTHR16099:SF5">
    <property type="entry name" value="NUCLEOTIDE TRIPHOSPHATE DIPHOSPHATASE NUDT15"/>
    <property type="match status" value="1"/>
</dbReference>
<dbReference type="GO" id="GO:0005829">
    <property type="term" value="C:cytosol"/>
    <property type="evidence" value="ECO:0007669"/>
    <property type="project" value="TreeGrafter"/>
</dbReference>
<dbReference type="SUPFAM" id="SSF55811">
    <property type="entry name" value="Nudix"/>
    <property type="match status" value="1"/>
</dbReference>
<keyword evidence="2" id="KW-1185">Reference proteome</keyword>
<organism evidence="1 2">
    <name type="scientific">Umbelopsis ramanniana AG</name>
    <dbReference type="NCBI Taxonomy" id="1314678"/>
    <lineage>
        <taxon>Eukaryota</taxon>
        <taxon>Fungi</taxon>
        <taxon>Fungi incertae sedis</taxon>
        <taxon>Mucoromycota</taxon>
        <taxon>Mucoromycotina</taxon>
        <taxon>Umbelopsidomycetes</taxon>
        <taxon>Umbelopsidales</taxon>
        <taxon>Umbelopsidaceae</taxon>
        <taxon>Umbelopsis</taxon>
    </lineage>
</organism>
<comment type="caution">
    <text evidence="1">The sequence shown here is derived from an EMBL/GenBank/DDBJ whole genome shotgun (WGS) entry which is preliminary data.</text>
</comment>
<reference evidence="1" key="2">
    <citation type="journal article" date="2022" name="Proc. Natl. Acad. Sci. U.S.A.">
        <title>Diploid-dominant life cycles characterize the early evolution of Fungi.</title>
        <authorList>
            <person name="Amses K.R."/>
            <person name="Simmons D.R."/>
            <person name="Longcore J.E."/>
            <person name="Mondo S.J."/>
            <person name="Seto K."/>
            <person name="Jeronimo G.H."/>
            <person name="Bonds A.E."/>
            <person name="Quandt C.A."/>
            <person name="Davis W.J."/>
            <person name="Chang Y."/>
            <person name="Federici B.A."/>
            <person name="Kuo A."/>
            <person name="LaButti K."/>
            <person name="Pangilinan J."/>
            <person name="Andreopoulos W."/>
            <person name="Tritt A."/>
            <person name="Riley R."/>
            <person name="Hundley H."/>
            <person name="Johnson J."/>
            <person name="Lipzen A."/>
            <person name="Barry K."/>
            <person name="Lang B.F."/>
            <person name="Cuomo C.A."/>
            <person name="Buchler N.E."/>
            <person name="Grigoriev I.V."/>
            <person name="Spatafora J.W."/>
            <person name="Stajich J.E."/>
            <person name="James T.Y."/>
        </authorList>
    </citation>
    <scope>NUCLEOTIDE SEQUENCE</scope>
    <source>
        <strain evidence="1">AG</strain>
    </source>
</reference>
<dbReference type="EMBL" id="MU620950">
    <property type="protein sequence ID" value="KAI8576775.1"/>
    <property type="molecule type" value="Genomic_DNA"/>
</dbReference>
<accession>A0AAD5E6W0</accession>
<gene>
    <name evidence="1" type="ORF">K450DRAFT_255564</name>
</gene>
<dbReference type="InterPro" id="IPR015797">
    <property type="entry name" value="NUDIX_hydrolase-like_dom_sf"/>
</dbReference>
<dbReference type="GO" id="GO:0006203">
    <property type="term" value="P:dGTP catabolic process"/>
    <property type="evidence" value="ECO:0007669"/>
    <property type="project" value="TreeGrafter"/>
</dbReference>
<dbReference type="Proteomes" id="UP001206595">
    <property type="component" value="Unassembled WGS sequence"/>
</dbReference>
<name>A0AAD5E6W0_UMBRA</name>
<reference evidence="1" key="1">
    <citation type="submission" date="2021-06" db="EMBL/GenBank/DDBJ databases">
        <authorList>
            <consortium name="DOE Joint Genome Institute"/>
            <person name="Mondo S.J."/>
            <person name="Amses K.R."/>
            <person name="Simmons D.R."/>
            <person name="Longcore J.E."/>
            <person name="Seto K."/>
            <person name="Alves G.H."/>
            <person name="Bonds A.E."/>
            <person name="Quandt C.A."/>
            <person name="Davis W.J."/>
            <person name="Chang Y."/>
            <person name="Letcher P.M."/>
            <person name="Powell M.J."/>
            <person name="Kuo A."/>
            <person name="Labutti K."/>
            <person name="Pangilinan J."/>
            <person name="Andreopoulos W."/>
            <person name="Tritt A."/>
            <person name="Riley R."/>
            <person name="Hundley H."/>
            <person name="Johnson J."/>
            <person name="Lipzen A."/>
            <person name="Barry K."/>
            <person name="Berbee M.L."/>
            <person name="Buchler N.E."/>
            <person name="Grigoriev I.V."/>
            <person name="Spatafora J.W."/>
            <person name="Stajich J.E."/>
            <person name="James T.Y."/>
        </authorList>
    </citation>
    <scope>NUCLEOTIDE SEQUENCE</scope>
    <source>
        <strain evidence="1">AG</strain>
    </source>
</reference>
<dbReference type="PANTHER" id="PTHR16099">
    <property type="entry name" value="8-OXO-DGTP DIPHOSPHATES NUDT15"/>
    <property type="match status" value="1"/>
</dbReference>